<keyword evidence="1" id="KW-0732">Signal</keyword>
<evidence type="ECO:0000313" key="2">
    <source>
        <dbReference type="EMBL" id="MDC0711590.1"/>
    </source>
</evidence>
<accession>A0ABT5DEK3</accession>
<proteinExistence type="predicted"/>
<organism evidence="2 3">
    <name type="scientific">Stigmatella ashevillensis</name>
    <dbReference type="NCBI Taxonomy" id="2995309"/>
    <lineage>
        <taxon>Bacteria</taxon>
        <taxon>Pseudomonadati</taxon>
        <taxon>Myxococcota</taxon>
        <taxon>Myxococcia</taxon>
        <taxon>Myxococcales</taxon>
        <taxon>Cystobacterineae</taxon>
        <taxon>Archangiaceae</taxon>
        <taxon>Stigmatella</taxon>
    </lineage>
</organism>
<comment type="caution">
    <text evidence="2">The sequence shown here is derived from an EMBL/GenBank/DDBJ whole genome shotgun (WGS) entry which is preliminary data.</text>
</comment>
<dbReference type="RefSeq" id="WP_272141568.1">
    <property type="nucleotide sequence ID" value="NZ_JAQNDM010000002.1"/>
</dbReference>
<feature type="signal peptide" evidence="1">
    <location>
        <begin position="1"/>
        <end position="24"/>
    </location>
</feature>
<dbReference type="Proteomes" id="UP001221838">
    <property type="component" value="Unassembled WGS sequence"/>
</dbReference>
<name>A0ABT5DEK3_9BACT</name>
<reference evidence="2 3" key="1">
    <citation type="submission" date="2022-11" db="EMBL/GenBank/DDBJ databases">
        <title>Minimal conservation of predation-associated metabolite biosynthetic gene clusters underscores biosynthetic potential of Myxococcota including descriptions for ten novel species: Archangium lansinium sp. nov., Myxococcus landrumus sp. nov., Nannocystis bai.</title>
        <authorList>
            <person name="Ahearne A."/>
            <person name="Stevens C."/>
            <person name="Dowd S."/>
        </authorList>
    </citation>
    <scope>NUCLEOTIDE SEQUENCE [LARGE SCALE GENOMIC DNA]</scope>
    <source>
        <strain evidence="2 3">NCWAL01</strain>
    </source>
</reference>
<sequence length="261" mass="27658">MARTLAASGVWGVLLFAAAAPALAGAPLQAEALKAYRGDDGQGVEIVTLAPRKAAEVLIRVRGTDARDDGIALRCAVEDVGRGIDYVTRHRGTRYTLVVQRDGVYEVFLPGKPSFRVKFNSEATDKASAAEVIAAHLQQLESGQVAAFQKKQWPHLEQKYAGRAASALADLQKACGTQAAFTFDWKTFSDEVMGELDVWAACAPLVAQARSHCAAVKGVTSLVCRFGPVLSLERADSTLVFTTTARGAAEGPAVLAKSLSP</sequence>
<feature type="chain" id="PRO_5045917749" evidence="1">
    <location>
        <begin position="25"/>
        <end position="261"/>
    </location>
</feature>
<keyword evidence="3" id="KW-1185">Reference proteome</keyword>
<protein>
    <submittedName>
        <fullName evidence="2">Uncharacterized protein</fullName>
    </submittedName>
</protein>
<gene>
    <name evidence="2" type="ORF">POL68_24180</name>
</gene>
<dbReference type="EMBL" id="JAQNDM010000002">
    <property type="protein sequence ID" value="MDC0711590.1"/>
    <property type="molecule type" value="Genomic_DNA"/>
</dbReference>
<evidence type="ECO:0000313" key="3">
    <source>
        <dbReference type="Proteomes" id="UP001221838"/>
    </source>
</evidence>
<evidence type="ECO:0000256" key="1">
    <source>
        <dbReference type="SAM" id="SignalP"/>
    </source>
</evidence>